<feature type="signal peptide" evidence="1">
    <location>
        <begin position="1"/>
        <end position="25"/>
    </location>
</feature>
<dbReference type="PROSITE" id="PS51257">
    <property type="entry name" value="PROKAR_LIPOPROTEIN"/>
    <property type="match status" value="1"/>
</dbReference>
<dbReference type="Proteomes" id="UP000199603">
    <property type="component" value="Unassembled WGS sequence"/>
</dbReference>
<protein>
    <recommendedName>
        <fullName evidence="4">Lipoprotein</fullName>
    </recommendedName>
</protein>
<dbReference type="OrthoDB" id="1419830at2"/>
<accession>A0A1G7A9G3</accession>
<evidence type="ECO:0000313" key="3">
    <source>
        <dbReference type="Proteomes" id="UP000199603"/>
    </source>
</evidence>
<dbReference type="RefSeq" id="WP_091245968.1">
    <property type="nucleotide sequence ID" value="NZ_FNAG01000021.1"/>
</dbReference>
<evidence type="ECO:0000256" key="1">
    <source>
        <dbReference type="SAM" id="SignalP"/>
    </source>
</evidence>
<evidence type="ECO:0000313" key="2">
    <source>
        <dbReference type="EMBL" id="SDE11323.1"/>
    </source>
</evidence>
<organism evidence="2 3">
    <name type="scientific">Aquimonas voraii</name>
    <dbReference type="NCBI Taxonomy" id="265719"/>
    <lineage>
        <taxon>Bacteria</taxon>
        <taxon>Pseudomonadati</taxon>
        <taxon>Pseudomonadota</taxon>
        <taxon>Gammaproteobacteria</taxon>
        <taxon>Lysobacterales</taxon>
        <taxon>Lysobacteraceae</taxon>
        <taxon>Aquimonas</taxon>
    </lineage>
</organism>
<sequence length="245" mass="27231">MRTQVLCLLLTVLATGCASVQPATAPARTVEVESERKVERNYVLGTPSQAFVGEAIVRVKDFWERTTTSSGLAATEAATLRLPPFSTLQINKGDFARLVGTTERDGQTYRLVQLPGPAAQLLRFLLNDDGSFEGTAINHLGQRMGFEYQPTPPTLRFIAGTTSQTDRSKGWTNFELIYSGTTRDALNLLYREYTPDDMARPAFSQQLTYDRASPEIRFRSVRITVHEANNQSIRYTVEADGLDEG</sequence>
<evidence type="ECO:0008006" key="4">
    <source>
        <dbReference type="Google" id="ProtNLM"/>
    </source>
</evidence>
<name>A0A1G7A9G3_9GAMM</name>
<proteinExistence type="predicted"/>
<keyword evidence="3" id="KW-1185">Reference proteome</keyword>
<reference evidence="2 3" key="1">
    <citation type="submission" date="2016-10" db="EMBL/GenBank/DDBJ databases">
        <authorList>
            <person name="de Groot N.N."/>
        </authorList>
    </citation>
    <scope>NUCLEOTIDE SEQUENCE [LARGE SCALE GENOMIC DNA]</scope>
    <source>
        <strain evidence="2 3">DSM 16957</strain>
    </source>
</reference>
<feature type="chain" id="PRO_5011580095" description="Lipoprotein" evidence="1">
    <location>
        <begin position="26"/>
        <end position="245"/>
    </location>
</feature>
<dbReference type="EMBL" id="FNAG01000021">
    <property type="protein sequence ID" value="SDE11323.1"/>
    <property type="molecule type" value="Genomic_DNA"/>
</dbReference>
<gene>
    <name evidence="2" type="ORF">SAMN04488509_12112</name>
</gene>
<keyword evidence="1" id="KW-0732">Signal</keyword>
<dbReference type="AlphaFoldDB" id="A0A1G7A9G3"/>